<dbReference type="AlphaFoldDB" id="A0A7G8YME3"/>
<proteinExistence type="predicted"/>
<gene>
    <name evidence="2" type="ORF">GGI48_26790</name>
</gene>
<dbReference type="Proteomes" id="UP000515277">
    <property type="component" value="Chromosome"/>
</dbReference>
<protein>
    <recommendedName>
        <fullName evidence="1">DUF7919 domain-containing protein</fullName>
    </recommendedName>
</protein>
<reference evidence="3" key="1">
    <citation type="journal article" date="2020" name="Microbiol. Resour. Announc.">
        <title>Complete genome sequences of four natural Pseudomonas isolates that catabolize a wide range of aromatic compounds relevant to lignin valorization.</title>
        <authorList>
            <person name="Hatmaker E.A."/>
            <person name="Presley G."/>
            <person name="Cannon O."/>
            <person name="Guss A.M."/>
            <person name="Elkins J.G."/>
        </authorList>
    </citation>
    <scope>NUCLEOTIDE SEQUENCE [LARGE SCALE GENOMIC DNA]</scope>
    <source>
        <strain evidence="3">H1F5C</strain>
    </source>
</reference>
<sequence length="150" mass="16957">MYFEDLSDYSYYLRGELPNVKNVGWIDSRHYFERGDVPKVVVDKLCRLIAGSTVFDAHVNRIRGVHPCNLCGERNIEVSVGGKSMYIGSSEIWVPYTCADGYFASPTMIVHYIEVHGYKPPDEFIEALMAVSLEGRYSAQDAYMLAVSKV</sequence>
<dbReference type="Pfam" id="PF25535">
    <property type="entry name" value="DUF7919"/>
    <property type="match status" value="1"/>
</dbReference>
<evidence type="ECO:0000259" key="1">
    <source>
        <dbReference type="Pfam" id="PF25535"/>
    </source>
</evidence>
<evidence type="ECO:0000313" key="3">
    <source>
        <dbReference type="Proteomes" id="UP000515277"/>
    </source>
</evidence>
<dbReference type="RefSeq" id="WP_179600847.1">
    <property type="nucleotide sequence ID" value="NZ_CP060201.1"/>
</dbReference>
<name>A0A7G8YME3_9PSED</name>
<dbReference type="InterPro" id="IPR057679">
    <property type="entry name" value="DUF7919"/>
</dbReference>
<accession>A0A7G8YME3</accession>
<evidence type="ECO:0000313" key="2">
    <source>
        <dbReference type="EMBL" id="QNH76841.1"/>
    </source>
</evidence>
<dbReference type="EMBL" id="CP060201">
    <property type="protein sequence ID" value="QNH76841.1"/>
    <property type="molecule type" value="Genomic_DNA"/>
</dbReference>
<feature type="domain" description="DUF7919" evidence="1">
    <location>
        <begin position="1"/>
        <end position="129"/>
    </location>
</feature>
<organism evidence="2 3">
    <name type="scientific">Pseudomonas protegens</name>
    <dbReference type="NCBI Taxonomy" id="380021"/>
    <lineage>
        <taxon>Bacteria</taxon>
        <taxon>Pseudomonadati</taxon>
        <taxon>Pseudomonadota</taxon>
        <taxon>Gammaproteobacteria</taxon>
        <taxon>Pseudomonadales</taxon>
        <taxon>Pseudomonadaceae</taxon>
        <taxon>Pseudomonas</taxon>
    </lineage>
</organism>